<protein>
    <recommendedName>
        <fullName evidence="3">Putative zinc-finger domain-containing protein</fullName>
    </recommendedName>
</protein>
<feature type="compositionally biased region" description="Basic and acidic residues" evidence="1">
    <location>
        <begin position="201"/>
        <end position="215"/>
    </location>
</feature>
<dbReference type="STRING" id="401053.AciPR4_3153"/>
<evidence type="ECO:0000313" key="4">
    <source>
        <dbReference type="EMBL" id="ADV83911.1"/>
    </source>
</evidence>
<evidence type="ECO:0000256" key="2">
    <source>
        <dbReference type="SAM" id="Phobius"/>
    </source>
</evidence>
<dbReference type="InterPro" id="IPR027383">
    <property type="entry name" value="Znf_put"/>
</dbReference>
<keyword evidence="2" id="KW-0812">Transmembrane</keyword>
<dbReference type="AlphaFoldDB" id="E8V6V9"/>
<evidence type="ECO:0000259" key="3">
    <source>
        <dbReference type="Pfam" id="PF13490"/>
    </source>
</evidence>
<dbReference type="HOGENOM" id="CLU_078474_0_0_0"/>
<reference evidence="4 5" key="1">
    <citation type="journal article" date="2012" name="Stand. Genomic Sci.">
        <title>Complete genome sequence of Terriglobus saanensis type strain SP1PR4(T), an Acidobacteria from tundra soil.</title>
        <authorList>
            <person name="Rawat S.R."/>
            <person name="Mannisto M.K."/>
            <person name="Starovoytov V."/>
            <person name="Goodwin L."/>
            <person name="Nolan M."/>
            <person name="Hauser L."/>
            <person name="Land M."/>
            <person name="Davenport K.W."/>
            <person name="Woyke T."/>
            <person name="Haggblom M.M."/>
        </authorList>
    </citation>
    <scope>NUCLEOTIDE SEQUENCE</scope>
    <source>
        <strain evidence="5">ATCC BAA-1853 / DSM 23119 / SP1PR4</strain>
    </source>
</reference>
<organism evidence="4 5">
    <name type="scientific">Terriglobus saanensis (strain ATCC BAA-1853 / DSM 23119 / SP1PR4)</name>
    <dbReference type="NCBI Taxonomy" id="401053"/>
    <lineage>
        <taxon>Bacteria</taxon>
        <taxon>Pseudomonadati</taxon>
        <taxon>Acidobacteriota</taxon>
        <taxon>Terriglobia</taxon>
        <taxon>Terriglobales</taxon>
        <taxon>Acidobacteriaceae</taxon>
        <taxon>Terriglobus</taxon>
    </lineage>
</organism>
<dbReference type="OrthoDB" id="115182at2"/>
<proteinExistence type="predicted"/>
<dbReference type="InterPro" id="IPR041916">
    <property type="entry name" value="Anti_sigma_zinc_sf"/>
</dbReference>
<sequence>MADKTQFGGQQRGSTEGLTCANCERLLMDALDGMLTAEEQAAFDLHLIHCSACASKVADARRGAAWMEMLKDAPPEPPDTLVNRILSQTSGMNPGLAVAGAQAQAIPASGKVLAFRPRFAVGAQSFVRMAMQPRLAMTAAMAFFSVALTLNLVGVRVTKIRLADLKPSSLRRSFYQTNAHVVRYYDNLRVVYELESRVRDLQRDNDRETQHHRTEPAPPAPDTKKPAGGGSSRRIPAAKFTTVAMKADRARILDGNAGTFIRKNVRMTGVWA</sequence>
<dbReference type="KEGG" id="tsa:AciPR4_3153"/>
<feature type="transmembrane region" description="Helical" evidence="2">
    <location>
        <begin position="135"/>
        <end position="155"/>
    </location>
</feature>
<keyword evidence="2" id="KW-1133">Transmembrane helix</keyword>
<dbReference type="RefSeq" id="WP_013569642.1">
    <property type="nucleotide sequence ID" value="NC_014963.1"/>
</dbReference>
<dbReference type="eggNOG" id="COG5662">
    <property type="taxonomic scope" value="Bacteria"/>
</dbReference>
<dbReference type="EMBL" id="CP002467">
    <property type="protein sequence ID" value="ADV83911.1"/>
    <property type="molecule type" value="Genomic_DNA"/>
</dbReference>
<dbReference type="Gene3D" id="1.10.10.1320">
    <property type="entry name" value="Anti-sigma factor, zinc-finger domain"/>
    <property type="match status" value="1"/>
</dbReference>
<feature type="region of interest" description="Disordered" evidence="1">
    <location>
        <begin position="201"/>
        <end position="235"/>
    </location>
</feature>
<dbReference type="Proteomes" id="UP000006844">
    <property type="component" value="Chromosome"/>
</dbReference>
<evidence type="ECO:0000313" key="5">
    <source>
        <dbReference type="Proteomes" id="UP000006844"/>
    </source>
</evidence>
<keyword evidence="2" id="KW-0472">Membrane</keyword>
<name>E8V6V9_TERSS</name>
<accession>E8V6V9</accession>
<dbReference type="Pfam" id="PF13490">
    <property type="entry name" value="zf-HC2"/>
    <property type="match status" value="1"/>
</dbReference>
<keyword evidence="5" id="KW-1185">Reference proteome</keyword>
<gene>
    <name evidence="4" type="ordered locus">AciPR4_3153</name>
</gene>
<evidence type="ECO:0000256" key="1">
    <source>
        <dbReference type="SAM" id="MobiDB-lite"/>
    </source>
</evidence>
<feature type="domain" description="Putative zinc-finger" evidence="3">
    <location>
        <begin position="20"/>
        <end position="54"/>
    </location>
</feature>